<dbReference type="InterPro" id="IPR003660">
    <property type="entry name" value="HAMP_dom"/>
</dbReference>
<dbReference type="FunFam" id="1.10.287.130:FF:000001">
    <property type="entry name" value="Two-component sensor histidine kinase"/>
    <property type="match status" value="1"/>
</dbReference>
<dbReference type="Gene3D" id="6.10.340.10">
    <property type="match status" value="1"/>
</dbReference>
<dbReference type="GO" id="GO:0004721">
    <property type="term" value="F:phosphoprotein phosphatase activity"/>
    <property type="evidence" value="ECO:0007669"/>
    <property type="project" value="TreeGrafter"/>
</dbReference>
<dbReference type="SUPFAM" id="SSF55785">
    <property type="entry name" value="PYP-like sensor domain (PAS domain)"/>
    <property type="match status" value="1"/>
</dbReference>
<dbReference type="InterPro" id="IPR003594">
    <property type="entry name" value="HATPase_dom"/>
</dbReference>
<feature type="domain" description="PAC" evidence="12">
    <location>
        <begin position="190"/>
        <end position="242"/>
    </location>
</feature>
<feature type="domain" description="HAMP" evidence="13">
    <location>
        <begin position="68"/>
        <end position="120"/>
    </location>
</feature>
<dbReference type="PANTHER" id="PTHR45453:SF1">
    <property type="entry name" value="PHOSPHATE REGULON SENSOR PROTEIN PHOR"/>
    <property type="match status" value="1"/>
</dbReference>
<feature type="transmembrane region" description="Helical" evidence="9">
    <location>
        <begin position="12"/>
        <end position="34"/>
    </location>
</feature>
<dbReference type="EMBL" id="DVMU01000158">
    <property type="protein sequence ID" value="HIU34293.1"/>
    <property type="molecule type" value="Genomic_DNA"/>
</dbReference>
<dbReference type="Gene3D" id="3.30.565.10">
    <property type="entry name" value="Histidine kinase-like ATPase, C-terminal domain"/>
    <property type="match status" value="1"/>
</dbReference>
<dbReference type="Pfam" id="PF02518">
    <property type="entry name" value="HATPase_c"/>
    <property type="match status" value="1"/>
</dbReference>
<dbReference type="Gene3D" id="3.30.450.20">
    <property type="entry name" value="PAS domain"/>
    <property type="match status" value="1"/>
</dbReference>
<dbReference type="GO" id="GO:0005886">
    <property type="term" value="C:plasma membrane"/>
    <property type="evidence" value="ECO:0007669"/>
    <property type="project" value="TreeGrafter"/>
</dbReference>
<proteinExistence type="predicted"/>
<evidence type="ECO:0000256" key="4">
    <source>
        <dbReference type="ARBA" id="ARBA00022553"/>
    </source>
</evidence>
<dbReference type="InterPro" id="IPR005467">
    <property type="entry name" value="His_kinase_dom"/>
</dbReference>
<dbReference type="GO" id="GO:0016036">
    <property type="term" value="P:cellular response to phosphate starvation"/>
    <property type="evidence" value="ECO:0007669"/>
    <property type="project" value="TreeGrafter"/>
</dbReference>
<reference evidence="14" key="1">
    <citation type="submission" date="2020-10" db="EMBL/GenBank/DDBJ databases">
        <authorList>
            <person name="Gilroy R."/>
        </authorList>
    </citation>
    <scope>NUCLEOTIDE SEQUENCE</scope>
    <source>
        <strain evidence="14">ChiHcec3-11533</strain>
    </source>
</reference>
<dbReference type="PANTHER" id="PTHR45453">
    <property type="entry name" value="PHOSPHATE REGULON SENSOR PROTEIN PHOR"/>
    <property type="match status" value="1"/>
</dbReference>
<dbReference type="InterPro" id="IPR036097">
    <property type="entry name" value="HisK_dim/P_sf"/>
</dbReference>
<keyword evidence="9" id="KW-0812">Transmembrane</keyword>
<dbReference type="SMART" id="SM00387">
    <property type="entry name" value="HATPase_c"/>
    <property type="match status" value="1"/>
</dbReference>
<evidence type="ECO:0000256" key="9">
    <source>
        <dbReference type="SAM" id="Phobius"/>
    </source>
</evidence>
<evidence type="ECO:0000256" key="1">
    <source>
        <dbReference type="ARBA" id="ARBA00000085"/>
    </source>
</evidence>
<dbReference type="Pfam" id="PF00512">
    <property type="entry name" value="HisKA"/>
    <property type="match status" value="1"/>
</dbReference>
<dbReference type="SMART" id="SM00304">
    <property type="entry name" value="HAMP"/>
    <property type="match status" value="1"/>
</dbReference>
<dbReference type="InterPro" id="IPR050351">
    <property type="entry name" value="BphY/WalK/GraS-like"/>
</dbReference>
<feature type="domain" description="PAS" evidence="11">
    <location>
        <begin position="125"/>
        <end position="161"/>
    </location>
</feature>
<keyword evidence="9" id="KW-1133">Transmembrane helix</keyword>
<dbReference type="PROSITE" id="PS50885">
    <property type="entry name" value="HAMP"/>
    <property type="match status" value="1"/>
</dbReference>
<dbReference type="PROSITE" id="PS50112">
    <property type="entry name" value="PAS"/>
    <property type="match status" value="1"/>
</dbReference>
<comment type="catalytic activity">
    <reaction evidence="1">
        <text>ATP + protein L-histidine = ADP + protein N-phospho-L-histidine.</text>
        <dbReference type="EC" id="2.7.13.3"/>
    </reaction>
</comment>
<evidence type="ECO:0000259" key="12">
    <source>
        <dbReference type="PROSITE" id="PS50113"/>
    </source>
</evidence>
<protein>
    <recommendedName>
        <fullName evidence="3">histidine kinase</fullName>
        <ecNumber evidence="3">2.7.13.3</ecNumber>
    </recommendedName>
</protein>
<dbReference type="CDD" id="cd00075">
    <property type="entry name" value="HATPase"/>
    <property type="match status" value="1"/>
</dbReference>
<keyword evidence="5" id="KW-0808">Transferase</keyword>
<dbReference type="InterPro" id="IPR003661">
    <property type="entry name" value="HisK_dim/P_dom"/>
</dbReference>
<dbReference type="InterPro" id="IPR000700">
    <property type="entry name" value="PAS-assoc_C"/>
</dbReference>
<dbReference type="Gene3D" id="1.10.287.130">
    <property type="match status" value="1"/>
</dbReference>
<dbReference type="PROSITE" id="PS50109">
    <property type="entry name" value="HIS_KIN"/>
    <property type="match status" value="1"/>
</dbReference>
<evidence type="ECO:0000313" key="14">
    <source>
        <dbReference type="EMBL" id="HIU34293.1"/>
    </source>
</evidence>
<dbReference type="Pfam" id="PF00672">
    <property type="entry name" value="HAMP"/>
    <property type="match status" value="1"/>
</dbReference>
<sequence length="472" mass="52880">MRKKSPLIYRAVLFAAAIVGTMVVVALLAYALLFRPEGSGILPLVWTLLCAVFAGAVVFYPLLRKWLFPTVKQISDLRDVAVAVGKGELDARADEKAPGELGELGKALNNLSYQLSRNMYLLIIERNRLKQMLYGLSEGIVAVNAKGRITHRNPALERLFSGEKASEGSDPRLKIVPDQSVWEDFDRVVKTGESVARNLELKGRVLKLVISPLIDEIGTTAGAVGLISDITQQERLERTRRDYVANVSHEMRTPLTAMRALIEPLKEGMVATEEDRMRYYGIILREVMRLSRLIDDLMELSRLQSGALAIQTEKLRLDDLVEGLCERYEAIAREHNLRFEIETDFQQCPAVISNLDRVEELLVILLDNAIKYTPQEGTITLAAKWDAKKVTLIVRDTGIGIDPEDLPYVFDRFYKVDKAHSGMGSGLGLSIAKELLKWMGEDIWVKSEKGKGSAFGFTLQRAPEKPEEPQNE</sequence>
<dbReference type="FunFam" id="3.30.565.10:FF:000006">
    <property type="entry name" value="Sensor histidine kinase WalK"/>
    <property type="match status" value="1"/>
</dbReference>
<evidence type="ECO:0000259" key="13">
    <source>
        <dbReference type="PROSITE" id="PS50885"/>
    </source>
</evidence>
<feature type="transmembrane region" description="Helical" evidence="9">
    <location>
        <begin position="40"/>
        <end position="63"/>
    </location>
</feature>
<dbReference type="SMART" id="SM00388">
    <property type="entry name" value="HisKA"/>
    <property type="match status" value="1"/>
</dbReference>
<evidence type="ECO:0000256" key="2">
    <source>
        <dbReference type="ARBA" id="ARBA00004370"/>
    </source>
</evidence>
<keyword evidence="8 9" id="KW-0472">Membrane</keyword>
<accession>A0A9D1IC63</accession>
<dbReference type="SUPFAM" id="SSF47384">
    <property type="entry name" value="Homodimeric domain of signal transducing histidine kinase"/>
    <property type="match status" value="1"/>
</dbReference>
<evidence type="ECO:0000259" key="11">
    <source>
        <dbReference type="PROSITE" id="PS50112"/>
    </source>
</evidence>
<dbReference type="InterPro" id="IPR000014">
    <property type="entry name" value="PAS"/>
</dbReference>
<comment type="subcellular location">
    <subcellularLocation>
        <location evidence="2">Membrane</location>
    </subcellularLocation>
</comment>
<dbReference type="PROSITE" id="PS50113">
    <property type="entry name" value="PAC"/>
    <property type="match status" value="1"/>
</dbReference>
<evidence type="ECO:0000256" key="8">
    <source>
        <dbReference type="ARBA" id="ARBA00023136"/>
    </source>
</evidence>
<dbReference type="InterPro" id="IPR036890">
    <property type="entry name" value="HATPase_C_sf"/>
</dbReference>
<keyword evidence="6" id="KW-0418">Kinase</keyword>
<evidence type="ECO:0000256" key="3">
    <source>
        <dbReference type="ARBA" id="ARBA00012438"/>
    </source>
</evidence>
<evidence type="ECO:0000256" key="5">
    <source>
        <dbReference type="ARBA" id="ARBA00022679"/>
    </source>
</evidence>
<dbReference type="EC" id="2.7.13.3" evidence="3"/>
<feature type="domain" description="Histidine kinase" evidence="10">
    <location>
        <begin position="246"/>
        <end position="463"/>
    </location>
</feature>
<name>A0A9D1IC63_9FIRM</name>
<evidence type="ECO:0000313" key="15">
    <source>
        <dbReference type="Proteomes" id="UP000824072"/>
    </source>
</evidence>
<gene>
    <name evidence="14" type="ORF">IAB02_07000</name>
</gene>
<dbReference type="AlphaFoldDB" id="A0A9D1IC63"/>
<dbReference type="SUPFAM" id="SSF55874">
    <property type="entry name" value="ATPase domain of HSP90 chaperone/DNA topoisomerase II/histidine kinase"/>
    <property type="match status" value="1"/>
</dbReference>
<evidence type="ECO:0000256" key="7">
    <source>
        <dbReference type="ARBA" id="ARBA00023012"/>
    </source>
</evidence>
<dbReference type="InterPro" id="IPR004358">
    <property type="entry name" value="Sig_transdc_His_kin-like_C"/>
</dbReference>
<dbReference type="Proteomes" id="UP000824072">
    <property type="component" value="Unassembled WGS sequence"/>
</dbReference>
<evidence type="ECO:0000259" key="10">
    <source>
        <dbReference type="PROSITE" id="PS50109"/>
    </source>
</evidence>
<dbReference type="GO" id="GO:0000155">
    <property type="term" value="F:phosphorelay sensor kinase activity"/>
    <property type="evidence" value="ECO:0007669"/>
    <property type="project" value="InterPro"/>
</dbReference>
<comment type="caution">
    <text evidence="14">The sequence shown here is derived from an EMBL/GenBank/DDBJ whole genome shotgun (WGS) entry which is preliminary data.</text>
</comment>
<reference evidence="14" key="2">
    <citation type="journal article" date="2021" name="PeerJ">
        <title>Extensive microbial diversity within the chicken gut microbiome revealed by metagenomics and culture.</title>
        <authorList>
            <person name="Gilroy R."/>
            <person name="Ravi A."/>
            <person name="Getino M."/>
            <person name="Pursley I."/>
            <person name="Horton D.L."/>
            <person name="Alikhan N.F."/>
            <person name="Baker D."/>
            <person name="Gharbi K."/>
            <person name="Hall N."/>
            <person name="Watson M."/>
            <person name="Adriaenssens E.M."/>
            <person name="Foster-Nyarko E."/>
            <person name="Jarju S."/>
            <person name="Secka A."/>
            <person name="Antonio M."/>
            <person name="Oren A."/>
            <person name="Chaudhuri R.R."/>
            <person name="La Ragione R."/>
            <person name="Hildebrand F."/>
            <person name="Pallen M.J."/>
        </authorList>
    </citation>
    <scope>NUCLEOTIDE SEQUENCE</scope>
    <source>
        <strain evidence="14">ChiHcec3-11533</strain>
    </source>
</reference>
<dbReference type="InterPro" id="IPR035965">
    <property type="entry name" value="PAS-like_dom_sf"/>
</dbReference>
<keyword evidence="4" id="KW-0597">Phosphoprotein</keyword>
<evidence type="ECO:0000256" key="6">
    <source>
        <dbReference type="ARBA" id="ARBA00022777"/>
    </source>
</evidence>
<organism evidence="14 15">
    <name type="scientific">Candidatus Pullichristensenella excrementigallinarum</name>
    <dbReference type="NCBI Taxonomy" id="2840907"/>
    <lineage>
        <taxon>Bacteria</taxon>
        <taxon>Bacillati</taxon>
        <taxon>Bacillota</taxon>
        <taxon>Clostridia</taxon>
        <taxon>Candidatus Pullichristensenella</taxon>
    </lineage>
</organism>
<dbReference type="PRINTS" id="PR00344">
    <property type="entry name" value="BCTRLSENSOR"/>
</dbReference>
<keyword evidence="7" id="KW-0902">Two-component regulatory system</keyword>
<dbReference type="CDD" id="cd06225">
    <property type="entry name" value="HAMP"/>
    <property type="match status" value="1"/>
</dbReference>
<dbReference type="CDD" id="cd00082">
    <property type="entry name" value="HisKA"/>
    <property type="match status" value="1"/>
</dbReference>